<dbReference type="InterPro" id="IPR013087">
    <property type="entry name" value="Znf_C2H2_type"/>
</dbReference>
<evidence type="ECO:0000313" key="2">
    <source>
        <dbReference type="EMBL" id="OAY21335.1"/>
    </source>
</evidence>
<name>A0A199U9B1_MANES</name>
<proteinExistence type="predicted"/>
<dbReference type="STRING" id="3983.A0A199U9B1"/>
<gene>
    <name evidence="2" type="ORF">MANES_S096600</name>
</gene>
<dbReference type="PANTHER" id="PTHR35746">
    <property type="entry name" value="PENTATRICOPEPTIDE REPEAT (PPR) SUPERFAMILY PROTEIN"/>
    <property type="match status" value="1"/>
</dbReference>
<sequence length="94" mass="10893">MDNQDHRRRHTPGHDSHGVHVCHKCGWPFPKPYPSAKHRRAHKKICGTIKGYKLVDSESPAHLTVSDDEHLSDEDRKTRVLWLSQHKETRSVAK</sequence>
<evidence type="ECO:0000259" key="1">
    <source>
        <dbReference type="PROSITE" id="PS00028"/>
    </source>
</evidence>
<dbReference type="PROSITE" id="PS00028">
    <property type="entry name" value="ZINC_FINGER_C2H2_1"/>
    <property type="match status" value="1"/>
</dbReference>
<organism evidence="2">
    <name type="scientific">Manihot esculenta</name>
    <name type="common">Cassava</name>
    <name type="synonym">Jatropha manihot</name>
    <dbReference type="NCBI Taxonomy" id="3983"/>
    <lineage>
        <taxon>Eukaryota</taxon>
        <taxon>Viridiplantae</taxon>
        <taxon>Streptophyta</taxon>
        <taxon>Embryophyta</taxon>
        <taxon>Tracheophyta</taxon>
        <taxon>Spermatophyta</taxon>
        <taxon>Magnoliopsida</taxon>
        <taxon>eudicotyledons</taxon>
        <taxon>Gunneridae</taxon>
        <taxon>Pentapetalae</taxon>
        <taxon>rosids</taxon>
        <taxon>fabids</taxon>
        <taxon>Malpighiales</taxon>
        <taxon>Euphorbiaceae</taxon>
        <taxon>Crotonoideae</taxon>
        <taxon>Manihoteae</taxon>
        <taxon>Manihot</taxon>
    </lineage>
</organism>
<dbReference type="EMBL" id="KV451152">
    <property type="protein sequence ID" value="OAY21335.1"/>
    <property type="molecule type" value="Genomic_DNA"/>
</dbReference>
<dbReference type="PANTHER" id="PTHR35746:SF1">
    <property type="entry name" value="PENTATRICOPEPTIDE REPEAT (PPR) SUPERFAMILY PROTEIN"/>
    <property type="match status" value="1"/>
</dbReference>
<reference evidence="2" key="1">
    <citation type="submission" date="2016-02" db="EMBL/GenBank/DDBJ databases">
        <title>WGS assembly of Manihot esculenta.</title>
        <authorList>
            <person name="Bredeson J.V."/>
            <person name="Prochnik S.E."/>
            <person name="Lyons J.B."/>
            <person name="Schmutz J."/>
            <person name="Grimwood J."/>
            <person name="Vrebalov J."/>
            <person name="Bart R.S."/>
            <person name="Amuge T."/>
            <person name="Ferguson M.E."/>
            <person name="Green R."/>
            <person name="Putnam N."/>
            <person name="Stites J."/>
            <person name="Rounsley S."/>
            <person name="Rokhsar D.S."/>
        </authorList>
    </citation>
    <scope>NUCLEOTIDE SEQUENCE [LARGE SCALE GENOMIC DNA]</scope>
    <source>
        <tissue evidence="2">Leaf</tissue>
    </source>
</reference>
<protein>
    <recommendedName>
        <fullName evidence="1">C2H2-type domain-containing protein</fullName>
    </recommendedName>
</protein>
<accession>A0A199U9B1</accession>
<feature type="domain" description="C2H2-type" evidence="1">
    <location>
        <begin position="22"/>
        <end position="42"/>
    </location>
</feature>
<dbReference type="AlphaFoldDB" id="A0A199U9B1"/>